<feature type="transmembrane region" description="Helical" evidence="4">
    <location>
        <begin position="298"/>
        <end position="316"/>
    </location>
</feature>
<feature type="transmembrane region" description="Helical" evidence="4">
    <location>
        <begin position="180"/>
        <end position="208"/>
    </location>
</feature>
<feature type="repeat" description="TPR" evidence="3">
    <location>
        <begin position="456"/>
        <end position="489"/>
    </location>
</feature>
<feature type="transmembrane region" description="Helical" evidence="4">
    <location>
        <begin position="21"/>
        <end position="39"/>
    </location>
</feature>
<protein>
    <submittedName>
        <fullName evidence="5">Tetratricopeptide repeat protein</fullName>
    </submittedName>
</protein>
<dbReference type="PROSITE" id="PS50005">
    <property type="entry name" value="TPR"/>
    <property type="match status" value="6"/>
</dbReference>
<feature type="repeat" description="TPR" evidence="3">
    <location>
        <begin position="527"/>
        <end position="560"/>
    </location>
</feature>
<feature type="transmembrane region" description="Helical" evidence="4">
    <location>
        <begin position="260"/>
        <end position="278"/>
    </location>
</feature>
<feature type="repeat" description="TPR" evidence="3">
    <location>
        <begin position="598"/>
        <end position="631"/>
    </location>
</feature>
<feature type="repeat" description="TPR" evidence="3">
    <location>
        <begin position="561"/>
        <end position="594"/>
    </location>
</feature>
<comment type="caution">
    <text evidence="5">The sequence shown here is derived from an EMBL/GenBank/DDBJ whole genome shotgun (WGS) entry which is preliminary data.</text>
</comment>
<dbReference type="SUPFAM" id="SSF48452">
    <property type="entry name" value="TPR-like"/>
    <property type="match status" value="2"/>
</dbReference>
<dbReference type="PANTHER" id="PTHR44227:SF3">
    <property type="entry name" value="PROTEIN O-MANNOSYL-TRANSFERASE TMTC4"/>
    <property type="match status" value="1"/>
</dbReference>
<evidence type="ECO:0000256" key="1">
    <source>
        <dbReference type="ARBA" id="ARBA00022737"/>
    </source>
</evidence>
<feature type="repeat" description="TPR" evidence="3">
    <location>
        <begin position="493"/>
        <end position="526"/>
    </location>
</feature>
<organism evidence="5 6">
    <name type="scientific">Eiseniibacteriota bacterium</name>
    <dbReference type="NCBI Taxonomy" id="2212470"/>
    <lineage>
        <taxon>Bacteria</taxon>
        <taxon>Candidatus Eiseniibacteriota</taxon>
    </lineage>
</organism>
<feature type="transmembrane region" description="Helical" evidence="4">
    <location>
        <begin position="127"/>
        <end position="144"/>
    </location>
</feature>
<evidence type="ECO:0000256" key="2">
    <source>
        <dbReference type="ARBA" id="ARBA00022803"/>
    </source>
</evidence>
<dbReference type="InterPro" id="IPR019734">
    <property type="entry name" value="TPR_rpt"/>
</dbReference>
<dbReference type="Pfam" id="PF13414">
    <property type="entry name" value="TPR_11"/>
    <property type="match status" value="1"/>
</dbReference>
<name>A0A538SRX6_UNCEI</name>
<gene>
    <name evidence="5" type="ORF">E6K74_07070</name>
</gene>
<dbReference type="Gene3D" id="1.25.40.10">
    <property type="entry name" value="Tetratricopeptide repeat domain"/>
    <property type="match status" value="3"/>
</dbReference>
<dbReference type="EMBL" id="VBOU01000076">
    <property type="protein sequence ID" value="TMQ54126.1"/>
    <property type="molecule type" value="Genomic_DNA"/>
</dbReference>
<keyword evidence="1" id="KW-0677">Repeat</keyword>
<feature type="transmembrane region" description="Helical" evidence="4">
    <location>
        <begin position="323"/>
        <end position="345"/>
    </location>
</feature>
<dbReference type="InterPro" id="IPR052346">
    <property type="entry name" value="O-mannosyl-transferase_TMTC"/>
</dbReference>
<keyword evidence="2 3" id="KW-0802">TPR repeat</keyword>
<proteinExistence type="predicted"/>
<dbReference type="InterPro" id="IPR011990">
    <property type="entry name" value="TPR-like_helical_dom_sf"/>
</dbReference>
<feature type="transmembrane region" description="Helical" evidence="4">
    <location>
        <begin position="228"/>
        <end position="248"/>
    </location>
</feature>
<keyword evidence="4" id="KW-0812">Transmembrane</keyword>
<dbReference type="PANTHER" id="PTHR44227">
    <property type="match status" value="1"/>
</dbReference>
<dbReference type="SMART" id="SM00028">
    <property type="entry name" value="TPR"/>
    <property type="match status" value="8"/>
</dbReference>
<keyword evidence="4" id="KW-1133">Transmembrane helix</keyword>
<evidence type="ECO:0000256" key="3">
    <source>
        <dbReference type="PROSITE-ProRule" id="PRU00339"/>
    </source>
</evidence>
<dbReference type="AlphaFoldDB" id="A0A538SRX6"/>
<feature type="repeat" description="TPR" evidence="3">
    <location>
        <begin position="422"/>
        <end position="455"/>
    </location>
</feature>
<dbReference type="Proteomes" id="UP000319829">
    <property type="component" value="Unassembled WGS sequence"/>
</dbReference>
<reference evidence="5 6" key="1">
    <citation type="journal article" date="2019" name="Nat. Microbiol.">
        <title>Mediterranean grassland soil C-N compound turnover is dependent on rainfall and depth, and is mediated by genomically divergent microorganisms.</title>
        <authorList>
            <person name="Diamond S."/>
            <person name="Andeer P.F."/>
            <person name="Li Z."/>
            <person name="Crits-Christoph A."/>
            <person name="Burstein D."/>
            <person name="Anantharaman K."/>
            <person name="Lane K.R."/>
            <person name="Thomas B.C."/>
            <person name="Pan C."/>
            <person name="Northen T.R."/>
            <person name="Banfield J.F."/>
        </authorList>
    </citation>
    <scope>NUCLEOTIDE SEQUENCE [LARGE SCALE GENOMIC DNA]</scope>
    <source>
        <strain evidence="5">WS_4</strain>
    </source>
</reference>
<feature type="transmembrane region" description="Helical" evidence="4">
    <location>
        <begin position="100"/>
        <end position="120"/>
    </location>
</feature>
<dbReference type="Pfam" id="PF13432">
    <property type="entry name" value="TPR_16"/>
    <property type="match status" value="2"/>
</dbReference>
<dbReference type="Pfam" id="PF13181">
    <property type="entry name" value="TPR_8"/>
    <property type="match status" value="1"/>
</dbReference>
<accession>A0A538SRX6</accession>
<sequence>MKSRRKAHRTSPNADKGRSRSVPLLWLGAILVLTFAVYIPSLDNGFTNWDDNPYVTENPLLAHPNVQAILTTPLEGNYHPLTILSLALNYRISGLDPASYHWLSLLLHLANTALVFLFLWALTGGRFWTTVATSLFFGIHPMHVESVAWIAERKDVLFAFFYLLGMIAYLKYLDRRQIVWLGLALLAFVLSAASKPAAVVFPLTLLAIDYYRRRPFSLSMLGEKVPFFAVSLVCGLLTLKAQQFVGAVANPHLWSPLQKLLIASYGTVMYVIKLFVPVRLSALYPYPNMQGKGMGPEFYLALVALAVLLPTIVYLCRRNRAVLFGLAFFFINVVLVLQFFTVGQAVMADRYTYLPYIGLLFALAWWLDERPATGGAPIRPLVAGSLVLLFPLSLFQTWARCDVWQNSETLWNDTIQKYPEAVPAYSGRGLVKVSRGDLAGAEADYSRAIALNPRYRDAYINRAIAYFKMHEYEKSVADRRRATELEPNNPGNYKEFGSIGEAFQQLGRNDSAYAYFNRAIELHPGFAEARNNRGIIKMSGGDLVGAVADFSEVIALNPRYRAAYANRAIAYTTTREYEKSIADSRRAVELEPRNPNNYLEYGSIGAAFQRLNRNDSAYVAFDRAIGLNPGYPEGLNNRGVMKVWRGDLAGAVADFSRAIAASPGYRDAYANRAIAYVKMHEYEKSKADRRRALELAKGARN</sequence>
<evidence type="ECO:0000313" key="5">
    <source>
        <dbReference type="EMBL" id="TMQ54126.1"/>
    </source>
</evidence>
<evidence type="ECO:0000256" key="4">
    <source>
        <dbReference type="SAM" id="Phobius"/>
    </source>
</evidence>
<feature type="transmembrane region" description="Helical" evidence="4">
    <location>
        <begin position="156"/>
        <end position="173"/>
    </location>
</feature>
<evidence type="ECO:0000313" key="6">
    <source>
        <dbReference type="Proteomes" id="UP000319829"/>
    </source>
</evidence>
<keyword evidence="4" id="KW-0472">Membrane</keyword>